<comment type="subcellular location">
    <subcellularLocation>
        <location evidence="1">Membrane</location>
        <topology evidence="1">Multi-pass membrane protein</topology>
    </subcellularLocation>
</comment>
<dbReference type="Proteomes" id="UP000885847">
    <property type="component" value="Unassembled WGS sequence"/>
</dbReference>
<organism evidence="17">
    <name type="scientific">candidate division WOR-3 bacterium</name>
    <dbReference type="NCBI Taxonomy" id="2052148"/>
    <lineage>
        <taxon>Bacteria</taxon>
        <taxon>Bacteria division WOR-3</taxon>
    </lineage>
</organism>
<evidence type="ECO:0000313" key="17">
    <source>
        <dbReference type="EMBL" id="HDI82895.1"/>
    </source>
</evidence>
<keyword evidence="7 16" id="KW-1133">Transmembrane helix</keyword>
<evidence type="ECO:0000256" key="3">
    <source>
        <dbReference type="ARBA" id="ARBA00022679"/>
    </source>
</evidence>
<dbReference type="GO" id="GO:0009252">
    <property type="term" value="P:peptidoglycan biosynthetic process"/>
    <property type="evidence" value="ECO:0007669"/>
    <property type="project" value="UniProtKB-KW"/>
</dbReference>
<dbReference type="GO" id="GO:0008955">
    <property type="term" value="F:peptidoglycan glycosyltransferase activity"/>
    <property type="evidence" value="ECO:0007669"/>
    <property type="project" value="UniProtKB-EC"/>
</dbReference>
<dbReference type="AlphaFoldDB" id="A0A7C0VC71"/>
<dbReference type="GO" id="GO:0015648">
    <property type="term" value="F:lipid-linked peptidoglycan transporter activity"/>
    <property type="evidence" value="ECO:0007669"/>
    <property type="project" value="TreeGrafter"/>
</dbReference>
<reference evidence="17" key="1">
    <citation type="journal article" date="2020" name="mSystems">
        <title>Genome- and Community-Level Interaction Insights into Carbon Utilization and Element Cycling Functions of Hydrothermarchaeota in Hydrothermal Sediment.</title>
        <authorList>
            <person name="Zhou Z."/>
            <person name="Liu Y."/>
            <person name="Xu W."/>
            <person name="Pan J."/>
            <person name="Luo Z.H."/>
            <person name="Li M."/>
        </authorList>
    </citation>
    <scope>NUCLEOTIDE SEQUENCE [LARGE SCALE GENOMIC DNA]</scope>
    <source>
        <strain evidence="17">HyVt-102</strain>
    </source>
</reference>
<evidence type="ECO:0000256" key="4">
    <source>
        <dbReference type="ARBA" id="ARBA00022692"/>
    </source>
</evidence>
<evidence type="ECO:0000256" key="10">
    <source>
        <dbReference type="ARBA" id="ARBA00033270"/>
    </source>
</evidence>
<evidence type="ECO:0000256" key="7">
    <source>
        <dbReference type="ARBA" id="ARBA00022989"/>
    </source>
</evidence>
<evidence type="ECO:0000256" key="5">
    <source>
        <dbReference type="ARBA" id="ARBA00022960"/>
    </source>
</evidence>
<evidence type="ECO:0000256" key="11">
    <source>
        <dbReference type="ARBA" id="ARBA00038053"/>
    </source>
</evidence>
<keyword evidence="6" id="KW-0573">Peptidoglycan synthesis</keyword>
<dbReference type="GO" id="GO:0008360">
    <property type="term" value="P:regulation of cell shape"/>
    <property type="evidence" value="ECO:0007669"/>
    <property type="project" value="UniProtKB-KW"/>
</dbReference>
<dbReference type="PANTHER" id="PTHR30474">
    <property type="entry name" value="CELL CYCLE PROTEIN"/>
    <property type="match status" value="1"/>
</dbReference>
<accession>A0A7C0VC71</accession>
<dbReference type="GO" id="GO:0051301">
    <property type="term" value="P:cell division"/>
    <property type="evidence" value="ECO:0007669"/>
    <property type="project" value="InterPro"/>
</dbReference>
<evidence type="ECO:0000256" key="15">
    <source>
        <dbReference type="ARBA" id="ARBA00049902"/>
    </source>
</evidence>
<evidence type="ECO:0000256" key="9">
    <source>
        <dbReference type="ARBA" id="ARBA00032370"/>
    </source>
</evidence>
<keyword evidence="4 16" id="KW-0812">Transmembrane</keyword>
<feature type="transmembrane region" description="Helical" evidence="16">
    <location>
        <begin position="170"/>
        <end position="189"/>
    </location>
</feature>
<evidence type="ECO:0000256" key="2">
    <source>
        <dbReference type="ARBA" id="ARBA00022676"/>
    </source>
</evidence>
<evidence type="ECO:0000256" key="12">
    <source>
        <dbReference type="ARBA" id="ARBA00041185"/>
    </source>
</evidence>
<feature type="transmembrane region" description="Helical" evidence="16">
    <location>
        <begin position="239"/>
        <end position="265"/>
    </location>
</feature>
<protein>
    <recommendedName>
        <fullName evidence="12">Probable peptidoglycan glycosyltransferase FtsW</fullName>
        <ecNumber evidence="14">2.4.99.28</ecNumber>
    </recommendedName>
    <alternativeName>
        <fullName evidence="13">Cell division protein FtsW</fullName>
    </alternativeName>
    <alternativeName>
        <fullName evidence="10">Cell wall polymerase</fullName>
    </alternativeName>
    <alternativeName>
        <fullName evidence="9">Peptidoglycan polymerase</fullName>
    </alternativeName>
</protein>
<dbReference type="Pfam" id="PF01098">
    <property type="entry name" value="FTSW_RODA_SPOVE"/>
    <property type="match status" value="1"/>
</dbReference>
<sequence>MVKRKPYFVFLAPIILGLIGLVMVYSSLSPLYMGRTVLPPAFLKQFGVFVFSVLLYLLIIKIRPALWIKGAYVFLGLSIIALIFTVFRGAEINQAKRWINLGFITIQPSMFAQLSLIFYLAREKRFLQGLIGTIVVSLLILIQPDISGAFITLTLGLGILFIRGVQIKRLALVFLIAGIVIFASGKFHGKSKRRLEIFVESTKEVKSTVLTMVHGGITGVGVGEGLGKFSVVPLPYSDYIFVTIGEEMGFFGTTLVLLLFLFYFLRGTKIVEYADKPEYRILGTGILLLIGREALIHIRTCGGLFPDSGEPLPLMSQGGSALIAYFLGAGIVGSIINESIVNWWRHRGTHTARV</sequence>
<dbReference type="EMBL" id="DQWE01000177">
    <property type="protein sequence ID" value="HDI82895.1"/>
    <property type="molecule type" value="Genomic_DNA"/>
</dbReference>
<feature type="transmembrane region" description="Helical" evidence="16">
    <location>
        <begin position="40"/>
        <end position="59"/>
    </location>
</feature>
<proteinExistence type="inferred from homology"/>
<feature type="transmembrane region" description="Helical" evidence="16">
    <location>
        <begin position="7"/>
        <end position="28"/>
    </location>
</feature>
<evidence type="ECO:0000256" key="14">
    <source>
        <dbReference type="ARBA" id="ARBA00044770"/>
    </source>
</evidence>
<feature type="transmembrane region" description="Helical" evidence="16">
    <location>
        <begin position="318"/>
        <end position="337"/>
    </location>
</feature>
<evidence type="ECO:0000256" key="1">
    <source>
        <dbReference type="ARBA" id="ARBA00004141"/>
    </source>
</evidence>
<dbReference type="GO" id="GO:0032153">
    <property type="term" value="C:cell division site"/>
    <property type="evidence" value="ECO:0007669"/>
    <property type="project" value="TreeGrafter"/>
</dbReference>
<dbReference type="InterPro" id="IPR001182">
    <property type="entry name" value="FtsW/RodA"/>
</dbReference>
<dbReference type="GO" id="GO:0005886">
    <property type="term" value="C:plasma membrane"/>
    <property type="evidence" value="ECO:0007669"/>
    <property type="project" value="TreeGrafter"/>
</dbReference>
<keyword evidence="2" id="KW-0328">Glycosyltransferase</keyword>
<comment type="catalytic activity">
    <reaction evidence="15">
        <text>[GlcNAc-(1-&gt;4)-Mur2Ac(oyl-L-Ala-gamma-D-Glu-L-Lys-D-Ala-D-Ala)](n)-di-trans,octa-cis-undecaprenyl diphosphate + beta-D-GlcNAc-(1-&gt;4)-Mur2Ac(oyl-L-Ala-gamma-D-Glu-L-Lys-D-Ala-D-Ala)-di-trans,octa-cis-undecaprenyl diphosphate = [GlcNAc-(1-&gt;4)-Mur2Ac(oyl-L-Ala-gamma-D-Glu-L-Lys-D-Ala-D-Ala)](n+1)-di-trans,octa-cis-undecaprenyl diphosphate + di-trans,octa-cis-undecaprenyl diphosphate + H(+)</text>
        <dbReference type="Rhea" id="RHEA:23708"/>
        <dbReference type="Rhea" id="RHEA-COMP:9602"/>
        <dbReference type="Rhea" id="RHEA-COMP:9603"/>
        <dbReference type="ChEBI" id="CHEBI:15378"/>
        <dbReference type="ChEBI" id="CHEBI:58405"/>
        <dbReference type="ChEBI" id="CHEBI:60033"/>
        <dbReference type="ChEBI" id="CHEBI:78435"/>
        <dbReference type="EC" id="2.4.99.28"/>
    </reaction>
</comment>
<evidence type="ECO:0000256" key="13">
    <source>
        <dbReference type="ARBA" id="ARBA00041418"/>
    </source>
</evidence>
<keyword evidence="5" id="KW-0133">Cell shape</keyword>
<evidence type="ECO:0000256" key="16">
    <source>
        <dbReference type="SAM" id="Phobius"/>
    </source>
</evidence>
<gene>
    <name evidence="17" type="ORF">ENF18_03775</name>
</gene>
<comment type="similarity">
    <text evidence="11">Belongs to the SEDS family. FtsW subfamily.</text>
</comment>
<feature type="transmembrane region" description="Helical" evidence="16">
    <location>
        <begin position="277"/>
        <end position="298"/>
    </location>
</feature>
<feature type="transmembrane region" description="Helical" evidence="16">
    <location>
        <begin position="148"/>
        <end position="165"/>
    </location>
</feature>
<dbReference type="EC" id="2.4.99.28" evidence="14"/>
<dbReference type="PANTHER" id="PTHR30474:SF2">
    <property type="entry name" value="PEPTIDOGLYCAN GLYCOSYLTRANSFERASE FTSW-RELATED"/>
    <property type="match status" value="1"/>
</dbReference>
<keyword evidence="3" id="KW-0808">Transferase</keyword>
<comment type="caution">
    <text evidence="17">The sequence shown here is derived from an EMBL/GenBank/DDBJ whole genome shotgun (WGS) entry which is preliminary data.</text>
</comment>
<evidence type="ECO:0000256" key="8">
    <source>
        <dbReference type="ARBA" id="ARBA00023136"/>
    </source>
</evidence>
<name>A0A7C0VC71_UNCW3</name>
<feature type="transmembrane region" description="Helical" evidence="16">
    <location>
        <begin position="99"/>
        <end position="119"/>
    </location>
</feature>
<feature type="transmembrane region" description="Helical" evidence="16">
    <location>
        <begin position="126"/>
        <end position="142"/>
    </location>
</feature>
<keyword evidence="8 16" id="KW-0472">Membrane</keyword>
<feature type="transmembrane region" description="Helical" evidence="16">
    <location>
        <begin position="66"/>
        <end position="87"/>
    </location>
</feature>
<evidence type="ECO:0000256" key="6">
    <source>
        <dbReference type="ARBA" id="ARBA00022984"/>
    </source>
</evidence>